<evidence type="ECO:0000313" key="1">
    <source>
        <dbReference type="EMBL" id="MBA2873541.1"/>
    </source>
</evidence>
<sequence length="56" mass="6351">MRRLFGTRELDKTTEKGYFSDTVPAMTRRMSAKKLIQAADTLRAELNHSPPKGSKI</sequence>
<comment type="caution">
    <text evidence="1">The sequence shown here is derived from an EMBL/GenBank/DDBJ whole genome shotgun (WGS) entry which is preliminary data.</text>
</comment>
<dbReference type="RefSeq" id="WP_181554464.1">
    <property type="nucleotide sequence ID" value="NZ_CP064060.1"/>
</dbReference>
<dbReference type="AlphaFoldDB" id="A0A7V9Z3W7"/>
<name>A0A7V9Z3W7_9BACL</name>
<keyword evidence="2" id="KW-1185">Reference proteome</keyword>
<dbReference type="EMBL" id="JACDUT010000001">
    <property type="protein sequence ID" value="MBA2873541.1"/>
    <property type="molecule type" value="Genomic_DNA"/>
</dbReference>
<accession>A0A7V9Z3W7</accession>
<evidence type="ECO:0000313" key="2">
    <source>
        <dbReference type="Proteomes" id="UP000523087"/>
    </source>
</evidence>
<protein>
    <submittedName>
        <fullName evidence="1">Uncharacterized protein</fullName>
    </submittedName>
</protein>
<dbReference type="Proteomes" id="UP000523087">
    <property type="component" value="Unassembled WGS sequence"/>
</dbReference>
<organism evidence="1 2">
    <name type="scientific">Thermaerobacillus caldiproteolyticus</name>
    <dbReference type="NCBI Taxonomy" id="247480"/>
    <lineage>
        <taxon>Bacteria</taxon>
        <taxon>Bacillati</taxon>
        <taxon>Bacillota</taxon>
        <taxon>Bacilli</taxon>
        <taxon>Bacillales</taxon>
        <taxon>Anoxybacillaceae</taxon>
        <taxon>Thermaerobacillus</taxon>
    </lineage>
</organism>
<gene>
    <name evidence="1" type="ORF">HNR31_000293</name>
</gene>
<reference evidence="1 2" key="1">
    <citation type="submission" date="2020-07" db="EMBL/GenBank/DDBJ databases">
        <title>Genomic Encyclopedia of Type Strains, Phase IV (KMG-IV): sequencing the most valuable type-strain genomes for metagenomic binning, comparative biology and taxonomic classification.</title>
        <authorList>
            <person name="Goeker M."/>
        </authorList>
    </citation>
    <scope>NUCLEOTIDE SEQUENCE [LARGE SCALE GENOMIC DNA]</scope>
    <source>
        <strain evidence="1 2">DSM 15730</strain>
    </source>
</reference>
<proteinExistence type="predicted"/>